<evidence type="ECO:0000256" key="2">
    <source>
        <dbReference type="SAM" id="SignalP"/>
    </source>
</evidence>
<feature type="chain" id="PRO_5024364371" description="Galactose oxidase-like Early set domain-containing protein" evidence="2">
    <location>
        <begin position="20"/>
        <end position="547"/>
    </location>
</feature>
<organism evidence="5 6">
    <name type="scientific">Asparagus officinalis</name>
    <name type="common">Garden asparagus</name>
    <dbReference type="NCBI Taxonomy" id="4686"/>
    <lineage>
        <taxon>Eukaryota</taxon>
        <taxon>Viridiplantae</taxon>
        <taxon>Streptophyta</taxon>
        <taxon>Embryophyta</taxon>
        <taxon>Tracheophyta</taxon>
        <taxon>Spermatophyta</taxon>
        <taxon>Magnoliopsida</taxon>
        <taxon>Liliopsida</taxon>
        <taxon>Asparagales</taxon>
        <taxon>Asparagaceae</taxon>
        <taxon>Asparagoideae</taxon>
        <taxon>Asparagus</taxon>
    </lineage>
</organism>
<dbReference type="OMA" id="MNQRMLK"/>
<keyword evidence="1 2" id="KW-0732">Signal</keyword>
<accession>A0A5P1E6Q0</accession>
<evidence type="ECO:0000313" key="5">
    <source>
        <dbReference type="EMBL" id="ONK58230.1"/>
    </source>
</evidence>
<reference evidence="6" key="1">
    <citation type="journal article" date="2017" name="Nat. Commun.">
        <title>The asparagus genome sheds light on the origin and evolution of a young Y chromosome.</title>
        <authorList>
            <person name="Harkess A."/>
            <person name="Zhou J."/>
            <person name="Xu C."/>
            <person name="Bowers J.E."/>
            <person name="Van der Hulst R."/>
            <person name="Ayyampalayam S."/>
            <person name="Mercati F."/>
            <person name="Riccardi P."/>
            <person name="McKain M.R."/>
            <person name="Kakrana A."/>
            <person name="Tang H."/>
            <person name="Ray J."/>
            <person name="Groenendijk J."/>
            <person name="Arikit S."/>
            <person name="Mathioni S.M."/>
            <person name="Nakano M."/>
            <person name="Shan H."/>
            <person name="Telgmann-Rauber A."/>
            <person name="Kanno A."/>
            <person name="Yue Z."/>
            <person name="Chen H."/>
            <person name="Li W."/>
            <person name="Chen Y."/>
            <person name="Xu X."/>
            <person name="Zhang Y."/>
            <person name="Luo S."/>
            <person name="Chen H."/>
            <person name="Gao J."/>
            <person name="Mao Z."/>
            <person name="Pires J.C."/>
            <person name="Luo M."/>
            <person name="Kudrna D."/>
            <person name="Wing R.A."/>
            <person name="Meyers B.C."/>
            <person name="Yi K."/>
            <person name="Kong H."/>
            <person name="Lavrijsen P."/>
            <person name="Sunseri F."/>
            <person name="Falavigna A."/>
            <person name="Ye Y."/>
            <person name="Leebens-Mack J.H."/>
            <person name="Chen G."/>
        </authorList>
    </citation>
    <scope>NUCLEOTIDE SEQUENCE [LARGE SCALE GENOMIC DNA]</scope>
    <source>
        <strain evidence="6">cv. DH0086</strain>
    </source>
</reference>
<dbReference type="SUPFAM" id="SSF81296">
    <property type="entry name" value="E set domains"/>
    <property type="match status" value="1"/>
</dbReference>
<dbReference type="Gene3D" id="2.130.10.80">
    <property type="entry name" value="Galactose oxidase/kelch, beta-propeller"/>
    <property type="match status" value="1"/>
</dbReference>
<dbReference type="PANTHER" id="PTHR32208">
    <property type="entry name" value="SECRETED PROTEIN-RELATED"/>
    <property type="match status" value="1"/>
</dbReference>
<evidence type="ECO:0000259" key="4">
    <source>
        <dbReference type="Pfam" id="PF09118"/>
    </source>
</evidence>
<proteinExistence type="predicted"/>
<sequence length="547" mass="61708">MHILFIISTLLSLLRMAASTITDRGGRWDLLLNNSGVVAMHMALTHRNTVVIFDQTRSGPSGYRLNSRKSCYFNDDGDTNDNPTTCWAHSVEYDISSNTIRPLVLRSDTWCSSGAFLSSGTLLQTGGHGNGIRKIRYFRPCTDKKCSWTESKSLLEDSRWYATNQILPEKDRVFVIGGLKVFTYEFIPKSPNDEGSFNLPFLRQTRNYKEKGDNLYPFVHLSVDGHLFIFANRDSILFNYKTHKVAKEFPRMPGNGARSYPGTGSSVMLPLDYADGYNKTEIMVCGGGAPGAYQASRKHKFLEGLKSCGRIVITDDDSRWLMEEMPGPRIMSDMLILPTGDILIINGAHQGCAGWNKAKRPAYKPYLYKPNKRPSKKRFSILNSSNIARMYHSSAILLPDGRILVAGSNPYKRYTFHNVKYPTDLRMEAFSPYYLDTALDDRRPSNVSVDDEIKYGQEFGVKFELKNVRRWVKFVVYAPPFATHSLSMNQRMVSLECVGIEREESGAVTAMVVAPPSARVAPAGYYMFTVVNERVPSKSVWVKFVHG</sequence>
<gene>
    <name evidence="5" type="ORF">A4U43_C09F9890</name>
</gene>
<dbReference type="InterPro" id="IPR037293">
    <property type="entry name" value="Gal_Oxidase_central_sf"/>
</dbReference>
<dbReference type="EMBL" id="CM007389">
    <property type="protein sequence ID" value="ONK58230.1"/>
    <property type="molecule type" value="Genomic_DNA"/>
</dbReference>
<dbReference type="InterPro" id="IPR013783">
    <property type="entry name" value="Ig-like_fold"/>
</dbReference>
<dbReference type="SUPFAM" id="SSF50965">
    <property type="entry name" value="Galactose oxidase, central domain"/>
    <property type="match status" value="1"/>
</dbReference>
<keyword evidence="6" id="KW-1185">Reference proteome</keyword>
<name>A0A5P1E6Q0_ASPOF</name>
<dbReference type="Pfam" id="PF07250">
    <property type="entry name" value="Glyoxal_oxid_N"/>
    <property type="match status" value="1"/>
</dbReference>
<evidence type="ECO:0000313" key="6">
    <source>
        <dbReference type="Proteomes" id="UP000243459"/>
    </source>
</evidence>
<dbReference type="AlphaFoldDB" id="A0A5P1E6Q0"/>
<dbReference type="OrthoDB" id="2019572at2759"/>
<dbReference type="InterPro" id="IPR009880">
    <property type="entry name" value="Glyoxal_oxidase_N"/>
</dbReference>
<evidence type="ECO:0008006" key="7">
    <source>
        <dbReference type="Google" id="ProtNLM"/>
    </source>
</evidence>
<dbReference type="CDD" id="cd02851">
    <property type="entry name" value="E_set_GO_C"/>
    <property type="match status" value="1"/>
</dbReference>
<protein>
    <recommendedName>
        <fullName evidence="7">Galactose oxidase-like Early set domain-containing protein</fullName>
    </recommendedName>
</protein>
<evidence type="ECO:0000259" key="3">
    <source>
        <dbReference type="Pfam" id="PF07250"/>
    </source>
</evidence>
<evidence type="ECO:0000256" key="1">
    <source>
        <dbReference type="ARBA" id="ARBA00022729"/>
    </source>
</evidence>
<dbReference type="Pfam" id="PF09118">
    <property type="entry name" value="GO-like_E_set"/>
    <property type="match status" value="1"/>
</dbReference>
<dbReference type="InterPro" id="IPR014756">
    <property type="entry name" value="Ig_E-set"/>
</dbReference>
<dbReference type="InterPro" id="IPR015202">
    <property type="entry name" value="GO-like_E_set"/>
</dbReference>
<feature type="domain" description="Galactose oxidase-like Early set" evidence="4">
    <location>
        <begin position="443"/>
        <end position="543"/>
    </location>
</feature>
<dbReference type="Gramene" id="ONK58230">
    <property type="protein sequence ID" value="ONK58230"/>
    <property type="gene ID" value="A4U43_C09F9890"/>
</dbReference>
<dbReference type="PANTHER" id="PTHR32208:SF54">
    <property type="entry name" value="ALDEHYDE OXIDASE GLOX-LIKE"/>
    <property type="match status" value="1"/>
</dbReference>
<dbReference type="Gene3D" id="2.60.40.10">
    <property type="entry name" value="Immunoglobulins"/>
    <property type="match status" value="1"/>
</dbReference>
<feature type="domain" description="Glyoxal oxidase N-terminal" evidence="3">
    <location>
        <begin position="40"/>
        <end position="434"/>
    </location>
</feature>
<feature type="signal peptide" evidence="2">
    <location>
        <begin position="1"/>
        <end position="19"/>
    </location>
</feature>
<dbReference type="InterPro" id="IPR011043">
    <property type="entry name" value="Gal_Oxase/kelch_b-propeller"/>
</dbReference>
<dbReference type="Proteomes" id="UP000243459">
    <property type="component" value="Chromosome 9"/>
</dbReference>